<accession>F1YFR2</accession>
<dbReference type="Proteomes" id="UP000035065">
    <property type="component" value="Unassembled WGS sequence"/>
</dbReference>
<reference evidence="1 2" key="1">
    <citation type="journal article" date="2011" name="J. Bacteriol.">
        <title>Draft Genome Sequence of Gordonia neofelifaecis NRRL B-59395, a Cholesterol-Degrading Actinomycete.</title>
        <authorList>
            <person name="Ge F."/>
            <person name="Li W."/>
            <person name="Chen G."/>
            <person name="Liu Y."/>
            <person name="Zhang G."/>
            <person name="Yong B."/>
            <person name="Wang Q."/>
            <person name="Wang N."/>
            <person name="Huang Z."/>
            <person name="Li W."/>
            <person name="Wang J."/>
            <person name="Wu C."/>
            <person name="Xie Q."/>
            <person name="Liu G."/>
        </authorList>
    </citation>
    <scope>NUCLEOTIDE SEQUENCE [LARGE SCALE GENOMIC DNA]</scope>
    <source>
        <strain evidence="1 2">NRRL B-59395</strain>
    </source>
</reference>
<dbReference type="AlphaFoldDB" id="F1YFR2"/>
<proteinExistence type="predicted"/>
<evidence type="ECO:0000313" key="1">
    <source>
        <dbReference type="EMBL" id="EGD56489.1"/>
    </source>
</evidence>
<comment type="caution">
    <text evidence="1">The sequence shown here is derived from an EMBL/GenBank/DDBJ whole genome shotgun (WGS) entry which is preliminary data.</text>
</comment>
<protein>
    <submittedName>
        <fullName evidence="1">Uncharacterized protein</fullName>
    </submittedName>
</protein>
<keyword evidence="2" id="KW-1185">Reference proteome</keyword>
<sequence length="52" mass="5169">MDDGGVSINTVGFGVSDVTGGVVDSEGFGNDGSDGISRLGSCFRISSISPRS</sequence>
<evidence type="ECO:0000313" key="2">
    <source>
        <dbReference type="Proteomes" id="UP000035065"/>
    </source>
</evidence>
<gene>
    <name evidence="1" type="ORF">SCNU_03022</name>
</gene>
<organism evidence="1 2">
    <name type="scientific">Gordonia neofelifaecis NRRL B-59395</name>
    <dbReference type="NCBI Taxonomy" id="644548"/>
    <lineage>
        <taxon>Bacteria</taxon>
        <taxon>Bacillati</taxon>
        <taxon>Actinomycetota</taxon>
        <taxon>Actinomycetes</taxon>
        <taxon>Mycobacteriales</taxon>
        <taxon>Gordoniaceae</taxon>
        <taxon>Gordonia</taxon>
    </lineage>
</organism>
<name>F1YFR2_9ACTN</name>
<dbReference type="EMBL" id="AEUD01000002">
    <property type="protein sequence ID" value="EGD56489.1"/>
    <property type="molecule type" value="Genomic_DNA"/>
</dbReference>